<keyword evidence="4" id="KW-1185">Reference proteome</keyword>
<keyword evidence="1" id="KW-1133">Transmembrane helix</keyword>
<dbReference type="AlphaFoldDB" id="A0A6A7B663"/>
<sequence>ENVSSDRNVLLAPIPPISGKTTTGQQKQRRFLSGWRIGALASLTGATSVLLLNVIVYVWVTKNPGLIKSDDLIGTLLQGSYEKVRRLNIWVHLLVNILSTLLLCGSNYCMQVFIAPNRSDLDHAHAKRIWLHIGEIPSLHNLAHIAPKCSQLWVLLMLSSLPIHLLFNSIIFTNLQANSYVVIPTDEHWLNGGSYDFTNFDGFEPDKLTSLGHLLDQYRPIFTDTITLRDNTTVPRYKNISTSA</sequence>
<feature type="transmembrane region" description="Helical" evidence="1">
    <location>
        <begin position="37"/>
        <end position="60"/>
    </location>
</feature>
<gene>
    <name evidence="3" type="ORF">T440DRAFT_530336</name>
</gene>
<dbReference type="PANTHER" id="PTHR35395">
    <property type="entry name" value="DUF6536 DOMAIN-CONTAINING PROTEIN"/>
    <property type="match status" value="1"/>
</dbReference>
<dbReference type="InterPro" id="IPR046623">
    <property type="entry name" value="DUF6536"/>
</dbReference>
<feature type="non-terminal residue" evidence="3">
    <location>
        <position position="1"/>
    </location>
</feature>
<feature type="transmembrane region" description="Helical" evidence="1">
    <location>
        <begin position="89"/>
        <end position="109"/>
    </location>
</feature>
<protein>
    <recommendedName>
        <fullName evidence="2">DUF6536 domain-containing protein</fullName>
    </recommendedName>
</protein>
<keyword evidence="1" id="KW-0472">Membrane</keyword>
<keyword evidence="1" id="KW-0812">Transmembrane</keyword>
<evidence type="ECO:0000313" key="4">
    <source>
        <dbReference type="Proteomes" id="UP000799423"/>
    </source>
</evidence>
<organism evidence="3 4">
    <name type="scientific">Plenodomus tracheiphilus IPT5</name>
    <dbReference type="NCBI Taxonomy" id="1408161"/>
    <lineage>
        <taxon>Eukaryota</taxon>
        <taxon>Fungi</taxon>
        <taxon>Dikarya</taxon>
        <taxon>Ascomycota</taxon>
        <taxon>Pezizomycotina</taxon>
        <taxon>Dothideomycetes</taxon>
        <taxon>Pleosporomycetidae</taxon>
        <taxon>Pleosporales</taxon>
        <taxon>Pleosporineae</taxon>
        <taxon>Leptosphaeriaceae</taxon>
        <taxon>Plenodomus</taxon>
    </lineage>
</organism>
<dbReference type="OrthoDB" id="5429634at2759"/>
<evidence type="ECO:0000259" key="2">
    <source>
        <dbReference type="Pfam" id="PF20163"/>
    </source>
</evidence>
<proteinExistence type="predicted"/>
<reference evidence="3" key="1">
    <citation type="submission" date="2020-01" db="EMBL/GenBank/DDBJ databases">
        <authorList>
            <consortium name="DOE Joint Genome Institute"/>
            <person name="Haridas S."/>
            <person name="Albert R."/>
            <person name="Binder M."/>
            <person name="Bloem J."/>
            <person name="Labutti K."/>
            <person name="Salamov A."/>
            <person name="Andreopoulos B."/>
            <person name="Baker S.E."/>
            <person name="Barry K."/>
            <person name="Bills G."/>
            <person name="Bluhm B.H."/>
            <person name="Cannon C."/>
            <person name="Castanera R."/>
            <person name="Culley D.E."/>
            <person name="Daum C."/>
            <person name="Ezra D."/>
            <person name="Gonzalez J.B."/>
            <person name="Henrissat B."/>
            <person name="Kuo A."/>
            <person name="Liang C."/>
            <person name="Lipzen A."/>
            <person name="Lutzoni F."/>
            <person name="Magnuson J."/>
            <person name="Mondo S."/>
            <person name="Nolan M."/>
            <person name="Ohm R."/>
            <person name="Pangilinan J."/>
            <person name="Park H.-J."/>
            <person name="Ramirez L."/>
            <person name="Alfaro M."/>
            <person name="Sun H."/>
            <person name="Tritt A."/>
            <person name="Yoshinaga Y."/>
            <person name="Zwiers L.-H."/>
            <person name="Turgeon B.G."/>
            <person name="Goodwin S.B."/>
            <person name="Spatafora J.W."/>
            <person name="Crous P.W."/>
            <person name="Grigoriev I.V."/>
        </authorList>
    </citation>
    <scope>NUCLEOTIDE SEQUENCE</scope>
    <source>
        <strain evidence="3">IPT5</strain>
    </source>
</reference>
<evidence type="ECO:0000313" key="3">
    <source>
        <dbReference type="EMBL" id="KAF2850823.1"/>
    </source>
</evidence>
<accession>A0A6A7B663</accession>
<dbReference type="Proteomes" id="UP000799423">
    <property type="component" value="Unassembled WGS sequence"/>
</dbReference>
<dbReference type="EMBL" id="MU006305">
    <property type="protein sequence ID" value="KAF2850823.1"/>
    <property type="molecule type" value="Genomic_DNA"/>
</dbReference>
<feature type="transmembrane region" description="Helical" evidence="1">
    <location>
        <begin position="152"/>
        <end position="172"/>
    </location>
</feature>
<name>A0A6A7B663_9PLEO</name>
<evidence type="ECO:0000256" key="1">
    <source>
        <dbReference type="SAM" id="Phobius"/>
    </source>
</evidence>
<feature type="domain" description="DUF6536" evidence="2">
    <location>
        <begin position="35"/>
        <end position="190"/>
    </location>
</feature>
<dbReference type="PANTHER" id="PTHR35395:SF1">
    <property type="entry name" value="DUF6536 DOMAIN-CONTAINING PROTEIN"/>
    <property type="match status" value="1"/>
</dbReference>
<dbReference type="Pfam" id="PF20163">
    <property type="entry name" value="DUF6536"/>
    <property type="match status" value="1"/>
</dbReference>